<dbReference type="InterPro" id="IPR006564">
    <property type="entry name" value="Znf_PMZ"/>
</dbReference>
<dbReference type="GO" id="GO:0008270">
    <property type="term" value="F:zinc ion binding"/>
    <property type="evidence" value="ECO:0007669"/>
    <property type="project" value="UniProtKB-KW"/>
</dbReference>
<evidence type="ECO:0000256" key="4">
    <source>
        <dbReference type="PROSITE-ProRule" id="PRU00325"/>
    </source>
</evidence>
<evidence type="ECO:0000259" key="6">
    <source>
        <dbReference type="PROSITE" id="PS50966"/>
    </source>
</evidence>
<evidence type="ECO:0000256" key="3">
    <source>
        <dbReference type="ARBA" id="ARBA00022833"/>
    </source>
</evidence>
<dbReference type="PANTHER" id="PTHR31973:SF187">
    <property type="entry name" value="MUTATOR TRANSPOSASE MUDRA PROTEIN"/>
    <property type="match status" value="1"/>
</dbReference>
<feature type="region of interest" description="Disordered" evidence="5">
    <location>
        <begin position="635"/>
        <end position="668"/>
    </location>
</feature>
<keyword evidence="3" id="KW-0862">Zinc</keyword>
<dbReference type="EMBL" id="LR881468">
    <property type="protein sequence ID" value="CAD5324615.1"/>
    <property type="molecule type" value="Genomic_DNA"/>
</dbReference>
<keyword evidence="2 4" id="KW-0863">Zinc-finger</keyword>
<reference evidence="7 8" key="1">
    <citation type="submission" date="2020-09" db="EMBL/GenBank/DDBJ databases">
        <authorList>
            <person name="Ashkenazy H."/>
        </authorList>
    </citation>
    <scope>NUCLEOTIDE SEQUENCE [LARGE SCALE GENOMIC DNA]</scope>
    <source>
        <strain evidence="8">cv. Cdm-0</strain>
    </source>
</reference>
<dbReference type="SMART" id="SM00575">
    <property type="entry name" value="ZnF_PMZ"/>
    <property type="match status" value="1"/>
</dbReference>
<evidence type="ECO:0000313" key="8">
    <source>
        <dbReference type="Proteomes" id="UP000516314"/>
    </source>
</evidence>
<dbReference type="Pfam" id="PF04434">
    <property type="entry name" value="SWIM"/>
    <property type="match status" value="1"/>
</dbReference>
<evidence type="ECO:0000313" key="7">
    <source>
        <dbReference type="EMBL" id="CAD5324615.1"/>
    </source>
</evidence>
<keyword evidence="1" id="KW-0479">Metal-binding</keyword>
<protein>
    <submittedName>
        <fullName evidence="7">(thale cress) hypothetical protein</fullName>
    </submittedName>
</protein>
<organism evidence="7 8">
    <name type="scientific">Arabidopsis thaliana</name>
    <name type="common">Mouse-ear cress</name>
    <dbReference type="NCBI Taxonomy" id="3702"/>
    <lineage>
        <taxon>Eukaryota</taxon>
        <taxon>Viridiplantae</taxon>
        <taxon>Streptophyta</taxon>
        <taxon>Embryophyta</taxon>
        <taxon>Tracheophyta</taxon>
        <taxon>Spermatophyta</taxon>
        <taxon>Magnoliopsida</taxon>
        <taxon>eudicotyledons</taxon>
        <taxon>Gunneridae</taxon>
        <taxon>Pentapetalae</taxon>
        <taxon>rosids</taxon>
        <taxon>malvids</taxon>
        <taxon>Brassicales</taxon>
        <taxon>Brassicaceae</taxon>
        <taxon>Camelineae</taxon>
        <taxon>Arabidopsis</taxon>
    </lineage>
</organism>
<evidence type="ECO:0000256" key="2">
    <source>
        <dbReference type="ARBA" id="ARBA00022771"/>
    </source>
</evidence>
<evidence type="ECO:0000256" key="1">
    <source>
        <dbReference type="ARBA" id="ARBA00022723"/>
    </source>
</evidence>
<dbReference type="AlphaFoldDB" id="A0A7G2EUI9"/>
<gene>
    <name evidence="7" type="ORF">AT9943_LOCUS12500</name>
</gene>
<dbReference type="PROSITE" id="PS50966">
    <property type="entry name" value="ZF_SWIM"/>
    <property type="match status" value="1"/>
</dbReference>
<feature type="domain" description="SWIM-type" evidence="6">
    <location>
        <begin position="558"/>
        <end position="600"/>
    </location>
</feature>
<accession>A0A7G2EUI9</accession>
<dbReference type="Proteomes" id="UP000516314">
    <property type="component" value="Chromosome 3"/>
</dbReference>
<dbReference type="InterPro" id="IPR007527">
    <property type="entry name" value="Znf_SWIM"/>
</dbReference>
<name>A0A7G2EUI9_ARATH</name>
<sequence length="668" mass="74288">MVVRLVRGEWKRDEYGCYEHVADLDGLCLAVKLRERDTFAKVVTAVKERLSLRSEDEVELSYQWSQWMMGADWERANPIHILDDEDMTLFMAIRSDLEEVHLKVKIIQKMLGASTVNSYPSVLDIRNMTSEAISDNVTGDLGLDKYGAGTHIVRGGGITIRENVGETGVGSVAPRTLTQGQPSATAKGKERSMVGQLVTTPAKATNNEVRGQTSSNPEEAIRLTLGNADPAVDVVSVVALSSTDSTFKTPSNSISFSSEDLMDEDEVSSKNCLARIGEDEVAHYYSDPDGPLCMAPMNTQKMSRVNNIVRGEIVATEAQVSELNTHVRRRLADIYLKETPVPTVLIDRDAPPYFDDPREEDYLHRALKDADYEGDDIFIGRLFKNKEDCATKLAIHAIRRKFHFITTKSCPNIVLAVCCSVRGDFQKQASTAVIGQLMRTKYLGVGRGPRPNELRKMLRDEFSLNVSYWKAWRAREIAMDNAMGSAMGLSDLITRGLRCACKEKHSVDFQVGRVELSSGQCGLSLQGNLLPPKVNEMVIENVEKGAGFVVLKIGDAFYEVRDREDSAFAVNLWERSCTCREFQLLTIPCSYAIAAAIKEGIRVETMVGVHHTVPYLKLAYKGMIMPVPDMDTLTPSPSDVGGGKLASPYVRRPPGRPRKRRLFSREEF</sequence>
<feature type="compositionally biased region" description="Basic residues" evidence="5">
    <location>
        <begin position="653"/>
        <end position="662"/>
    </location>
</feature>
<proteinExistence type="predicted"/>
<evidence type="ECO:0000256" key="5">
    <source>
        <dbReference type="SAM" id="MobiDB-lite"/>
    </source>
</evidence>
<dbReference type="PANTHER" id="PTHR31973">
    <property type="entry name" value="POLYPROTEIN, PUTATIVE-RELATED"/>
    <property type="match status" value="1"/>
</dbReference>